<name>A0A444ZX12_ARAHY</name>
<evidence type="ECO:0000313" key="2">
    <source>
        <dbReference type="Proteomes" id="UP000289738"/>
    </source>
</evidence>
<reference evidence="1 2" key="1">
    <citation type="submission" date="2019-01" db="EMBL/GenBank/DDBJ databases">
        <title>Sequencing of cultivated peanut Arachis hypogaea provides insights into genome evolution and oil improvement.</title>
        <authorList>
            <person name="Chen X."/>
        </authorList>
    </citation>
    <scope>NUCLEOTIDE SEQUENCE [LARGE SCALE GENOMIC DNA]</scope>
    <source>
        <strain evidence="2">cv. Fuhuasheng</strain>
        <tissue evidence="1">Leaves</tissue>
    </source>
</reference>
<evidence type="ECO:0000313" key="1">
    <source>
        <dbReference type="EMBL" id="RYR18775.1"/>
    </source>
</evidence>
<proteinExistence type="predicted"/>
<dbReference type="Proteomes" id="UP000289738">
    <property type="component" value="Chromosome B03"/>
</dbReference>
<gene>
    <name evidence="1" type="ORF">Ahy_B03g063389</name>
</gene>
<accession>A0A444ZX12</accession>
<dbReference type="AlphaFoldDB" id="A0A444ZX12"/>
<protein>
    <submittedName>
        <fullName evidence="1">Uncharacterized protein</fullName>
    </submittedName>
</protein>
<organism evidence="1 2">
    <name type="scientific">Arachis hypogaea</name>
    <name type="common">Peanut</name>
    <dbReference type="NCBI Taxonomy" id="3818"/>
    <lineage>
        <taxon>Eukaryota</taxon>
        <taxon>Viridiplantae</taxon>
        <taxon>Streptophyta</taxon>
        <taxon>Embryophyta</taxon>
        <taxon>Tracheophyta</taxon>
        <taxon>Spermatophyta</taxon>
        <taxon>Magnoliopsida</taxon>
        <taxon>eudicotyledons</taxon>
        <taxon>Gunneridae</taxon>
        <taxon>Pentapetalae</taxon>
        <taxon>rosids</taxon>
        <taxon>fabids</taxon>
        <taxon>Fabales</taxon>
        <taxon>Fabaceae</taxon>
        <taxon>Papilionoideae</taxon>
        <taxon>50 kb inversion clade</taxon>
        <taxon>dalbergioids sensu lato</taxon>
        <taxon>Dalbergieae</taxon>
        <taxon>Pterocarpus clade</taxon>
        <taxon>Arachis</taxon>
    </lineage>
</organism>
<dbReference type="EMBL" id="SDMP01000013">
    <property type="protein sequence ID" value="RYR18775.1"/>
    <property type="molecule type" value="Genomic_DNA"/>
</dbReference>
<comment type="caution">
    <text evidence="1">The sequence shown here is derived from an EMBL/GenBank/DDBJ whole genome shotgun (WGS) entry which is preliminary data.</text>
</comment>
<keyword evidence="2" id="KW-1185">Reference proteome</keyword>
<sequence length="179" mass="20466">MVVTQEAAKEKEADLDEEFFEEGDDEMVGTISIIPTEYLGEYEGNPNEDYNVDDEETFSFIRYEDEPGYFQRPSEKQKSHLRSLHVMAEMSGIIVNKVLVDGGAAISLLLERMLMKVGKHPDDLIPTNISVTDYSRPLNVDRVLTSYNCERCFLTSKGLNVKLRYPQLDIPPTSWDYLT</sequence>